<reference evidence="3" key="1">
    <citation type="journal article" date="2014" name="Int. J. Syst. Evol. Microbiol.">
        <title>Complete genome of a new Firmicutes species belonging to the dominant human colonic microbiota ('Ruminococcus bicirculans') reveals two chromosomes and a selective capacity to utilize plant glucans.</title>
        <authorList>
            <consortium name="NISC Comparative Sequencing Program"/>
            <person name="Wegmann U."/>
            <person name="Louis P."/>
            <person name="Goesmann A."/>
            <person name="Henrissat B."/>
            <person name="Duncan S.H."/>
            <person name="Flint H.J."/>
        </authorList>
    </citation>
    <scope>NUCLEOTIDE SEQUENCE</scope>
    <source>
        <strain evidence="3">JCM 18472</strain>
    </source>
</reference>
<dbReference type="PANTHER" id="PTHR35010">
    <property type="entry name" value="BLL4672 PROTEIN-RELATED"/>
    <property type="match status" value="1"/>
</dbReference>
<gene>
    <name evidence="2" type="ORF">GCM10023342_10060</name>
    <name evidence="3" type="ORF">GCM10023342_14250</name>
</gene>
<dbReference type="InterPro" id="IPR041413">
    <property type="entry name" value="MLTR_LBD"/>
</dbReference>
<protein>
    <recommendedName>
        <fullName evidence="1">MmyB-like transcription regulator ligand binding domain-containing protein</fullName>
    </recommendedName>
</protein>
<comment type="caution">
    <text evidence="3">The sequence shown here is derived from an EMBL/GenBank/DDBJ whole genome shotgun (WGS) entry which is preliminary data.</text>
</comment>
<dbReference type="EMBL" id="BAABKI010000011">
    <property type="protein sequence ID" value="GAA5172796.1"/>
    <property type="molecule type" value="Genomic_DNA"/>
</dbReference>
<dbReference type="EMBL" id="BAABKI010000016">
    <property type="protein sequence ID" value="GAA5174110.1"/>
    <property type="molecule type" value="Genomic_DNA"/>
</dbReference>
<name>A0ABP9RAM2_9GAMM</name>
<accession>A0ABP9RAM2</accession>
<organism evidence="3 4">
    <name type="scientific">Modicisalibacter zincidurans</name>
    <dbReference type="NCBI Taxonomy" id="1178777"/>
    <lineage>
        <taxon>Bacteria</taxon>
        <taxon>Pseudomonadati</taxon>
        <taxon>Pseudomonadota</taxon>
        <taxon>Gammaproteobacteria</taxon>
        <taxon>Oceanospirillales</taxon>
        <taxon>Halomonadaceae</taxon>
        <taxon>Modicisalibacter</taxon>
    </lineage>
</organism>
<evidence type="ECO:0000259" key="1">
    <source>
        <dbReference type="Pfam" id="PF17765"/>
    </source>
</evidence>
<keyword evidence="4" id="KW-1185">Reference proteome</keyword>
<reference evidence="3" key="3">
    <citation type="submission" date="2023-12" db="EMBL/GenBank/DDBJ databases">
        <authorList>
            <person name="Sun Q."/>
            <person name="Inoue M."/>
        </authorList>
    </citation>
    <scope>NUCLEOTIDE SEQUENCE</scope>
    <source>
        <strain evidence="3">JCM 18472</strain>
    </source>
</reference>
<evidence type="ECO:0000313" key="4">
    <source>
        <dbReference type="Proteomes" id="UP001500074"/>
    </source>
</evidence>
<reference evidence="4" key="2">
    <citation type="journal article" date="2019" name="Int. J. Syst. Evol. Microbiol.">
        <title>The Global Catalogue of Microorganisms (GCM) 10K type strain sequencing project: providing services to taxonomists for standard genome sequencing and annotation.</title>
        <authorList>
            <consortium name="The Broad Institute Genomics Platform"/>
            <consortium name="The Broad Institute Genome Sequencing Center for Infectious Disease"/>
            <person name="Wu L."/>
            <person name="Ma J."/>
        </authorList>
    </citation>
    <scope>NUCLEOTIDE SEQUENCE [LARGE SCALE GENOMIC DNA]</scope>
    <source>
        <strain evidence="4">JCM 18472</strain>
    </source>
</reference>
<feature type="domain" description="MmyB-like transcription regulator ligand binding" evidence="1">
    <location>
        <begin position="1"/>
        <end position="71"/>
    </location>
</feature>
<dbReference type="Pfam" id="PF17765">
    <property type="entry name" value="MLTR_LBD"/>
    <property type="match status" value="1"/>
</dbReference>
<dbReference type="Proteomes" id="UP001500074">
    <property type="component" value="Unassembled WGS sequence"/>
</dbReference>
<evidence type="ECO:0000313" key="2">
    <source>
        <dbReference type="EMBL" id="GAA5172796.1"/>
    </source>
</evidence>
<evidence type="ECO:0000313" key="3">
    <source>
        <dbReference type="EMBL" id="GAA5174110.1"/>
    </source>
</evidence>
<sequence length="85" mass="9702">MLFTDPELRPVIADWPTLVPRFLSSFRRDYARADGDPAIGILMKELSAHSPEFCQWWRRHEVDAPCQSVRSISMAWARSAVSTPA</sequence>
<dbReference type="Gene3D" id="3.30.450.180">
    <property type="match status" value="1"/>
</dbReference>
<dbReference type="RefSeq" id="WP_231664186.1">
    <property type="nucleotide sequence ID" value="NZ_BAABKI010000011.1"/>
</dbReference>
<proteinExistence type="predicted"/>